<evidence type="ECO:0000259" key="12">
    <source>
        <dbReference type="PROSITE" id="PS50106"/>
    </source>
</evidence>
<keyword evidence="4 13" id="KW-0645">Protease</keyword>
<feature type="transmembrane region" description="Helical" evidence="11">
    <location>
        <begin position="94"/>
        <end position="117"/>
    </location>
</feature>
<dbReference type="InterPro" id="IPR008915">
    <property type="entry name" value="Peptidase_M50"/>
</dbReference>
<dbReference type="Proteomes" id="UP000229307">
    <property type="component" value="Unassembled WGS sequence"/>
</dbReference>
<dbReference type="CDD" id="cd23081">
    <property type="entry name" value="cpPDZ_EcRseP-like"/>
    <property type="match status" value="1"/>
</dbReference>
<protein>
    <recommendedName>
        <fullName evidence="11">Zinc metalloprotease</fullName>
        <ecNumber evidence="11">3.4.24.-</ecNumber>
    </recommendedName>
</protein>
<dbReference type="InterPro" id="IPR036034">
    <property type="entry name" value="PDZ_sf"/>
</dbReference>
<comment type="cofactor">
    <cofactor evidence="1 11">
        <name>Zn(2+)</name>
        <dbReference type="ChEBI" id="CHEBI:29105"/>
    </cofactor>
</comment>
<dbReference type="AlphaFoldDB" id="A0A2M7SDM7"/>
<dbReference type="GO" id="GO:0046872">
    <property type="term" value="F:metal ion binding"/>
    <property type="evidence" value="ECO:0007669"/>
    <property type="project" value="UniProtKB-KW"/>
</dbReference>
<evidence type="ECO:0000256" key="8">
    <source>
        <dbReference type="ARBA" id="ARBA00022989"/>
    </source>
</evidence>
<feature type="transmembrane region" description="Helical" evidence="11">
    <location>
        <begin position="6"/>
        <end position="26"/>
    </location>
</feature>
<dbReference type="GO" id="GO:0006508">
    <property type="term" value="P:proteolysis"/>
    <property type="evidence" value="ECO:0007669"/>
    <property type="project" value="UniProtKB-KW"/>
</dbReference>
<dbReference type="PANTHER" id="PTHR42837:SF2">
    <property type="entry name" value="MEMBRANE METALLOPROTEASE ARASP2, CHLOROPLASTIC-RELATED"/>
    <property type="match status" value="1"/>
</dbReference>
<dbReference type="SUPFAM" id="SSF50156">
    <property type="entry name" value="PDZ domain-like"/>
    <property type="match status" value="1"/>
</dbReference>
<feature type="domain" description="PDZ" evidence="12">
    <location>
        <begin position="117"/>
        <end position="159"/>
    </location>
</feature>
<dbReference type="NCBIfam" id="TIGR00054">
    <property type="entry name" value="RIP metalloprotease RseP"/>
    <property type="match status" value="1"/>
</dbReference>
<keyword evidence="6 11" id="KW-0378">Hydrolase</keyword>
<gene>
    <name evidence="13" type="primary">rseP</name>
    <name evidence="13" type="ORF">COY52_03860</name>
</gene>
<proteinExistence type="inferred from homology"/>
<comment type="caution">
    <text evidence="13">The sequence shown here is derived from an EMBL/GenBank/DDBJ whole genome shotgun (WGS) entry which is preliminary data.</text>
</comment>
<dbReference type="GO" id="GO:0004222">
    <property type="term" value="F:metalloendopeptidase activity"/>
    <property type="evidence" value="ECO:0007669"/>
    <property type="project" value="InterPro"/>
</dbReference>
<evidence type="ECO:0000256" key="10">
    <source>
        <dbReference type="ARBA" id="ARBA00023136"/>
    </source>
</evidence>
<evidence type="ECO:0000313" key="14">
    <source>
        <dbReference type="Proteomes" id="UP000229307"/>
    </source>
</evidence>
<dbReference type="InterPro" id="IPR001478">
    <property type="entry name" value="PDZ"/>
</dbReference>
<accession>A0A2M7SDM7</accession>
<dbReference type="GO" id="GO:0016020">
    <property type="term" value="C:membrane"/>
    <property type="evidence" value="ECO:0007669"/>
    <property type="project" value="UniProtKB-SubCell"/>
</dbReference>
<dbReference type="InterPro" id="IPR004387">
    <property type="entry name" value="Pept_M50_Zn"/>
</dbReference>
<evidence type="ECO:0000256" key="6">
    <source>
        <dbReference type="ARBA" id="ARBA00022801"/>
    </source>
</evidence>
<dbReference type="CDD" id="cd06163">
    <property type="entry name" value="S2P-M50_PDZ_RseP-like"/>
    <property type="match status" value="1"/>
</dbReference>
<dbReference type="PROSITE" id="PS50106">
    <property type="entry name" value="PDZ"/>
    <property type="match status" value="1"/>
</dbReference>
<evidence type="ECO:0000256" key="2">
    <source>
        <dbReference type="ARBA" id="ARBA00004141"/>
    </source>
</evidence>
<comment type="subcellular location">
    <subcellularLocation>
        <location evidence="2">Membrane</location>
        <topology evidence="2">Multi-pass membrane protein</topology>
    </subcellularLocation>
</comment>
<comment type="similarity">
    <text evidence="3 11">Belongs to the peptidase M50B family.</text>
</comment>
<evidence type="ECO:0000256" key="1">
    <source>
        <dbReference type="ARBA" id="ARBA00001947"/>
    </source>
</evidence>
<dbReference type="EMBL" id="PFMR01000105">
    <property type="protein sequence ID" value="PIZ17570.1"/>
    <property type="molecule type" value="Genomic_DNA"/>
</dbReference>
<evidence type="ECO:0000256" key="11">
    <source>
        <dbReference type="RuleBase" id="RU362031"/>
    </source>
</evidence>
<dbReference type="Gene3D" id="2.30.42.10">
    <property type="match status" value="1"/>
</dbReference>
<dbReference type="Pfam" id="PF17820">
    <property type="entry name" value="PDZ_6"/>
    <property type="match status" value="1"/>
</dbReference>
<evidence type="ECO:0000256" key="3">
    <source>
        <dbReference type="ARBA" id="ARBA00007931"/>
    </source>
</evidence>
<name>A0A2M7SDM7_9BACT</name>
<dbReference type="SMART" id="SM00228">
    <property type="entry name" value="PDZ"/>
    <property type="match status" value="1"/>
</dbReference>
<evidence type="ECO:0000256" key="9">
    <source>
        <dbReference type="ARBA" id="ARBA00023049"/>
    </source>
</evidence>
<evidence type="ECO:0000256" key="5">
    <source>
        <dbReference type="ARBA" id="ARBA00022692"/>
    </source>
</evidence>
<dbReference type="EC" id="3.4.24.-" evidence="11"/>
<organism evidence="13 14">
    <name type="scientific">Candidatus Desantisbacteria bacterium CG_4_10_14_0_8_um_filter_48_22</name>
    <dbReference type="NCBI Taxonomy" id="1974543"/>
    <lineage>
        <taxon>Bacteria</taxon>
        <taxon>Candidatus Desantisiibacteriota</taxon>
    </lineage>
</organism>
<evidence type="ECO:0000256" key="4">
    <source>
        <dbReference type="ARBA" id="ARBA00022670"/>
    </source>
</evidence>
<reference evidence="14" key="1">
    <citation type="submission" date="2017-09" db="EMBL/GenBank/DDBJ databases">
        <title>Depth-based differentiation of microbial function through sediment-hosted aquifers and enrichment of novel symbionts in the deep terrestrial subsurface.</title>
        <authorList>
            <person name="Probst A.J."/>
            <person name="Ladd B."/>
            <person name="Jarett J.K."/>
            <person name="Geller-Mcgrath D.E."/>
            <person name="Sieber C.M.K."/>
            <person name="Emerson J.B."/>
            <person name="Anantharaman K."/>
            <person name="Thomas B.C."/>
            <person name="Malmstrom R."/>
            <person name="Stieglmeier M."/>
            <person name="Klingl A."/>
            <person name="Woyke T."/>
            <person name="Ryan C.M."/>
            <person name="Banfield J.F."/>
        </authorList>
    </citation>
    <scope>NUCLEOTIDE SEQUENCE [LARGE SCALE GENOMIC DNA]</scope>
</reference>
<keyword evidence="8 11" id="KW-1133">Transmembrane helix</keyword>
<keyword evidence="5 11" id="KW-0812">Transmembrane</keyword>
<dbReference type="Pfam" id="PF02163">
    <property type="entry name" value="Peptidase_M50"/>
    <property type="match status" value="1"/>
</dbReference>
<evidence type="ECO:0000256" key="7">
    <source>
        <dbReference type="ARBA" id="ARBA00022833"/>
    </source>
</evidence>
<feature type="transmembrane region" description="Helical" evidence="11">
    <location>
        <begin position="267"/>
        <end position="284"/>
    </location>
</feature>
<dbReference type="InterPro" id="IPR041489">
    <property type="entry name" value="PDZ_6"/>
</dbReference>
<feature type="transmembrane region" description="Helical" evidence="11">
    <location>
        <begin position="318"/>
        <end position="336"/>
    </location>
</feature>
<evidence type="ECO:0000313" key="13">
    <source>
        <dbReference type="EMBL" id="PIZ17570.1"/>
    </source>
</evidence>
<keyword evidence="9 11" id="KW-0482">Metalloprotease</keyword>
<keyword evidence="11" id="KW-0479">Metal-binding</keyword>
<keyword evidence="10 11" id="KW-0472">Membrane</keyword>
<dbReference type="PANTHER" id="PTHR42837">
    <property type="entry name" value="REGULATOR OF SIGMA-E PROTEASE RSEP"/>
    <property type="match status" value="1"/>
</dbReference>
<keyword evidence="7 11" id="KW-0862">Zinc</keyword>
<sequence length="345" mass="38124">MIITIVASIVGFGLLIFFHELGHFFAAKKLGVKVEKFSLGYGPDIVGFTRGGTRYCISAFPLGGFVKVAGETDAADVSASREFLSSRSPWQRMFLYFMGPVFNFLLAFLLFSAVFMVGVSVYDFQSTVIGKVSDGYPAQTAGLKPGDLIRTINGVNVKDWMEVQSNIRKNMDKSIDIQIIRDKEPMAFSIATRWDSDMQSKIIGISPREELKKFSFFGSIWEGLKQTGLLSYAVIKGLVLVVFGKAKMDVAGPIGIFQMLGTQAQQGVNNFLDFIGFISINLAILNLLPVPIFDGGVILLLLVEAIRRKPVSDKSRRALEYVGIALIATLVVYATFKDIIRIRLR</sequence>